<feature type="compositionally biased region" description="Pro residues" evidence="9">
    <location>
        <begin position="294"/>
        <end position="326"/>
    </location>
</feature>
<accession>A0A9P0EA13</accession>
<dbReference type="PROSITE" id="PS51915">
    <property type="entry name" value="ZAD"/>
    <property type="match status" value="1"/>
</dbReference>
<dbReference type="InterPro" id="IPR013087">
    <property type="entry name" value="Znf_C2H2_type"/>
</dbReference>
<evidence type="ECO:0000256" key="9">
    <source>
        <dbReference type="SAM" id="MobiDB-lite"/>
    </source>
</evidence>
<organism evidence="12 13">
    <name type="scientific">Nezara viridula</name>
    <name type="common">Southern green stink bug</name>
    <name type="synonym">Cimex viridulus</name>
    <dbReference type="NCBI Taxonomy" id="85310"/>
    <lineage>
        <taxon>Eukaryota</taxon>
        <taxon>Metazoa</taxon>
        <taxon>Ecdysozoa</taxon>
        <taxon>Arthropoda</taxon>
        <taxon>Hexapoda</taxon>
        <taxon>Insecta</taxon>
        <taxon>Pterygota</taxon>
        <taxon>Neoptera</taxon>
        <taxon>Paraneoptera</taxon>
        <taxon>Hemiptera</taxon>
        <taxon>Heteroptera</taxon>
        <taxon>Panheteroptera</taxon>
        <taxon>Pentatomomorpha</taxon>
        <taxon>Pentatomoidea</taxon>
        <taxon>Pentatomidae</taxon>
        <taxon>Pentatominae</taxon>
        <taxon>Nezara</taxon>
    </lineage>
</organism>
<dbReference type="PROSITE" id="PS50157">
    <property type="entry name" value="ZINC_FINGER_C2H2_2"/>
    <property type="match status" value="5"/>
</dbReference>
<dbReference type="Gene3D" id="3.40.1800.20">
    <property type="match status" value="1"/>
</dbReference>
<dbReference type="OrthoDB" id="6613118at2759"/>
<dbReference type="SUPFAM" id="SSF57716">
    <property type="entry name" value="Glucocorticoid receptor-like (DNA-binding domain)"/>
    <property type="match status" value="1"/>
</dbReference>
<proteinExistence type="predicted"/>
<feature type="binding site" evidence="8">
    <location>
        <position position="57"/>
    </location>
    <ligand>
        <name>Zn(2+)</name>
        <dbReference type="ChEBI" id="CHEBI:29105"/>
    </ligand>
</feature>
<dbReference type="PANTHER" id="PTHR16515:SF66">
    <property type="entry name" value="C2H2-TYPE DOMAIN-CONTAINING PROTEIN"/>
    <property type="match status" value="1"/>
</dbReference>
<feature type="domain" description="C2H2-type" evidence="10">
    <location>
        <begin position="231"/>
        <end position="254"/>
    </location>
</feature>
<evidence type="ECO:0000313" key="12">
    <source>
        <dbReference type="EMBL" id="CAH1394957.1"/>
    </source>
</evidence>
<dbReference type="FunFam" id="3.30.160.60:FF:000446">
    <property type="entry name" value="Zinc finger protein"/>
    <property type="match status" value="2"/>
</dbReference>
<evidence type="ECO:0000259" key="11">
    <source>
        <dbReference type="PROSITE" id="PS51915"/>
    </source>
</evidence>
<dbReference type="EMBL" id="OV725079">
    <property type="protein sequence ID" value="CAH1394957.1"/>
    <property type="molecule type" value="Genomic_DNA"/>
</dbReference>
<dbReference type="InterPro" id="IPR012934">
    <property type="entry name" value="Znf_AD"/>
</dbReference>
<dbReference type="InterPro" id="IPR036236">
    <property type="entry name" value="Znf_C2H2_sf"/>
</dbReference>
<dbReference type="AlphaFoldDB" id="A0A9P0EA13"/>
<name>A0A9P0EA13_NEZVI</name>
<feature type="domain" description="C2H2-type" evidence="10">
    <location>
        <begin position="335"/>
        <end position="362"/>
    </location>
</feature>
<keyword evidence="4 7" id="KW-0863">Zinc-finger</keyword>
<evidence type="ECO:0000256" key="3">
    <source>
        <dbReference type="ARBA" id="ARBA00022737"/>
    </source>
</evidence>
<feature type="domain" description="C2H2-type" evidence="10">
    <location>
        <begin position="392"/>
        <end position="417"/>
    </location>
</feature>
<dbReference type="Pfam" id="PF00096">
    <property type="entry name" value="zf-C2H2"/>
    <property type="match status" value="3"/>
</dbReference>
<feature type="binding site" evidence="8">
    <location>
        <position position="9"/>
    </location>
    <ligand>
        <name>Zn(2+)</name>
        <dbReference type="ChEBI" id="CHEBI:29105"/>
    </ligand>
</feature>
<evidence type="ECO:0000256" key="6">
    <source>
        <dbReference type="ARBA" id="ARBA00023242"/>
    </source>
</evidence>
<dbReference type="GO" id="GO:0008270">
    <property type="term" value="F:zinc ion binding"/>
    <property type="evidence" value="ECO:0007669"/>
    <property type="project" value="UniProtKB-UniRule"/>
</dbReference>
<keyword evidence="2 8" id="KW-0479">Metal-binding</keyword>
<dbReference type="InterPro" id="IPR050331">
    <property type="entry name" value="Zinc_finger"/>
</dbReference>
<evidence type="ECO:0000256" key="4">
    <source>
        <dbReference type="ARBA" id="ARBA00022771"/>
    </source>
</evidence>
<dbReference type="PANTHER" id="PTHR16515">
    <property type="entry name" value="PR DOMAIN ZINC FINGER PROTEIN"/>
    <property type="match status" value="1"/>
</dbReference>
<feature type="binding site" evidence="8">
    <location>
        <position position="60"/>
    </location>
    <ligand>
        <name>Zn(2+)</name>
        <dbReference type="ChEBI" id="CHEBI:29105"/>
    </ligand>
</feature>
<dbReference type="Pfam" id="PF13894">
    <property type="entry name" value="zf-C2H2_4"/>
    <property type="match status" value="1"/>
</dbReference>
<evidence type="ECO:0000256" key="8">
    <source>
        <dbReference type="PROSITE-ProRule" id="PRU01263"/>
    </source>
</evidence>
<evidence type="ECO:0000259" key="10">
    <source>
        <dbReference type="PROSITE" id="PS50157"/>
    </source>
</evidence>
<dbReference type="FunFam" id="3.30.160.60:FF:000100">
    <property type="entry name" value="Zinc finger 45-like"/>
    <property type="match status" value="1"/>
</dbReference>
<feature type="domain" description="C2H2-type" evidence="10">
    <location>
        <begin position="202"/>
        <end position="230"/>
    </location>
</feature>
<protein>
    <submittedName>
        <fullName evidence="12">Uncharacterized protein</fullName>
    </submittedName>
</protein>
<feature type="domain" description="C2H2-type" evidence="10">
    <location>
        <begin position="363"/>
        <end position="391"/>
    </location>
</feature>
<evidence type="ECO:0000313" key="13">
    <source>
        <dbReference type="Proteomes" id="UP001152798"/>
    </source>
</evidence>
<feature type="domain" description="ZAD" evidence="11">
    <location>
        <begin position="7"/>
        <end position="84"/>
    </location>
</feature>
<dbReference type="PROSITE" id="PS00028">
    <property type="entry name" value="ZINC_FINGER_C2H2_1"/>
    <property type="match status" value="5"/>
</dbReference>
<dbReference type="SUPFAM" id="SSF57667">
    <property type="entry name" value="beta-beta-alpha zinc fingers"/>
    <property type="match status" value="4"/>
</dbReference>
<feature type="region of interest" description="Disordered" evidence="9">
    <location>
        <begin position="284"/>
        <end position="332"/>
    </location>
</feature>
<dbReference type="GO" id="GO:0048598">
    <property type="term" value="P:embryonic morphogenesis"/>
    <property type="evidence" value="ECO:0007669"/>
    <property type="project" value="UniProtKB-ARBA"/>
</dbReference>
<evidence type="ECO:0000256" key="5">
    <source>
        <dbReference type="ARBA" id="ARBA00022833"/>
    </source>
</evidence>
<dbReference type="SMART" id="SM00355">
    <property type="entry name" value="ZnF_C2H2"/>
    <property type="match status" value="6"/>
</dbReference>
<evidence type="ECO:0000256" key="7">
    <source>
        <dbReference type="PROSITE-ProRule" id="PRU00042"/>
    </source>
</evidence>
<keyword evidence="6" id="KW-0539">Nucleus</keyword>
<keyword evidence="13" id="KW-1185">Reference proteome</keyword>
<dbReference type="Proteomes" id="UP001152798">
    <property type="component" value="Chromosome 3"/>
</dbReference>
<dbReference type="Gene3D" id="3.30.160.60">
    <property type="entry name" value="Classic Zinc Finger"/>
    <property type="match status" value="5"/>
</dbReference>
<dbReference type="FunFam" id="3.30.160.60:FF:000624">
    <property type="entry name" value="zinc finger protein 697"/>
    <property type="match status" value="1"/>
</dbReference>
<evidence type="ECO:0000256" key="2">
    <source>
        <dbReference type="ARBA" id="ARBA00022723"/>
    </source>
</evidence>
<keyword evidence="3" id="KW-0677">Repeat</keyword>
<keyword evidence="5 8" id="KW-0862">Zinc</keyword>
<feature type="binding site" evidence="8">
    <location>
        <position position="12"/>
    </location>
    <ligand>
        <name>Zn(2+)</name>
        <dbReference type="ChEBI" id="CHEBI:29105"/>
    </ligand>
</feature>
<reference evidence="12" key="1">
    <citation type="submission" date="2022-01" db="EMBL/GenBank/DDBJ databases">
        <authorList>
            <person name="King R."/>
        </authorList>
    </citation>
    <scope>NUCLEOTIDE SEQUENCE</scope>
</reference>
<gene>
    <name evidence="12" type="ORF">NEZAVI_LOCUS5316</name>
</gene>
<dbReference type="SMART" id="SM00868">
    <property type="entry name" value="zf-AD"/>
    <property type="match status" value="2"/>
</dbReference>
<sequence>MEVDLGKVCRLCLKGNEVLAPIFSNQQNGAGISLPHRIMACAQVKVIEGDGLPPNVCTSCLSQVDRSYQFKILCERSDSTLRGNFKSEGISDDECSDNGEGWDMTKFTPEVIIKEEADENNLSMNGSVEDGGYYGALTGEQEQVIMRIPQAPGALAVDLRTAGEGLMLNGLVFPIPAPMPSIPPPGPSSNRSRRCRGGDKLFKCRQCNKSYSFSSALSRHKAVHNTALRPHVCQICKKGFTDLDKLMRHEKTHTMDILMTCDLCRRQFKSFTAFQKHRVTGVCTDVPDEEGDQPPSPSQSPPAPPQPPPEPSPPPPQAPIPPPPPSRQNKGKPEFKCPVCLKNFATRGSLDVHSTIHTGVRPFVCSVCHKSFRHKVNLMEHFQRKHSQVRPYICDVCAARFVTKQELVRHYRKHIGD</sequence>
<evidence type="ECO:0000256" key="1">
    <source>
        <dbReference type="ARBA" id="ARBA00004123"/>
    </source>
</evidence>
<dbReference type="GO" id="GO:0005634">
    <property type="term" value="C:nucleus"/>
    <property type="evidence" value="ECO:0007669"/>
    <property type="project" value="UniProtKB-SubCell"/>
</dbReference>
<dbReference type="Pfam" id="PF07776">
    <property type="entry name" value="zf-AD"/>
    <property type="match status" value="1"/>
</dbReference>
<dbReference type="GO" id="GO:0010468">
    <property type="term" value="P:regulation of gene expression"/>
    <property type="evidence" value="ECO:0007669"/>
    <property type="project" value="TreeGrafter"/>
</dbReference>
<comment type="subcellular location">
    <subcellularLocation>
        <location evidence="1">Nucleus</location>
    </subcellularLocation>
</comment>